<dbReference type="GO" id="GO:0008667">
    <property type="term" value="F:2,3-dihydro-2,3-dihydroxybenzoate dehydrogenase activity"/>
    <property type="evidence" value="ECO:0007669"/>
    <property type="project" value="InterPro"/>
</dbReference>
<protein>
    <submittedName>
        <fullName evidence="3">Short-chain dehydrogenase/reductase</fullName>
    </submittedName>
</protein>
<dbReference type="Proteomes" id="UP000654257">
    <property type="component" value="Unassembled WGS sequence"/>
</dbReference>
<dbReference type="SUPFAM" id="SSF51735">
    <property type="entry name" value="NAD(P)-binding Rossmann-fold domains"/>
    <property type="match status" value="1"/>
</dbReference>
<proteinExistence type="inferred from homology"/>
<reference evidence="3" key="2">
    <citation type="submission" date="2020-09" db="EMBL/GenBank/DDBJ databases">
        <authorList>
            <person name="Sun Q."/>
            <person name="Sedlacek I."/>
        </authorList>
    </citation>
    <scope>NUCLEOTIDE SEQUENCE</scope>
    <source>
        <strain evidence="3">CCM 7905</strain>
    </source>
</reference>
<evidence type="ECO:0000256" key="1">
    <source>
        <dbReference type="ARBA" id="ARBA00006484"/>
    </source>
</evidence>
<comment type="caution">
    <text evidence="3">The sequence shown here is derived from an EMBL/GenBank/DDBJ whole genome shotgun (WGS) entry which is preliminary data.</text>
</comment>
<reference evidence="3" key="1">
    <citation type="journal article" date="2014" name="Int. J. Syst. Evol. Microbiol.">
        <title>Complete genome sequence of Corynebacterium casei LMG S-19264T (=DSM 44701T), isolated from a smear-ripened cheese.</title>
        <authorList>
            <consortium name="US DOE Joint Genome Institute (JGI-PGF)"/>
            <person name="Walter F."/>
            <person name="Albersmeier A."/>
            <person name="Kalinowski J."/>
            <person name="Ruckert C."/>
        </authorList>
    </citation>
    <scope>NUCLEOTIDE SEQUENCE</scope>
    <source>
        <strain evidence="3">CCM 7905</strain>
    </source>
</reference>
<dbReference type="PANTHER" id="PTHR24320">
    <property type="entry name" value="RETINOL DEHYDROGENASE"/>
    <property type="match status" value="1"/>
</dbReference>
<evidence type="ECO:0000313" key="3">
    <source>
        <dbReference type="EMBL" id="GGG16784.1"/>
    </source>
</evidence>
<dbReference type="InterPro" id="IPR002347">
    <property type="entry name" value="SDR_fam"/>
</dbReference>
<sequence>MTGANSGLGLATAREFARAGAHVVLAVRNTDKGEAAAASIAGSTEVRRLDLADLASVRRFADKWDRPIDILVNNAGLTSRTLGHTVDGFEMHMGTNHFGHFALTQHVLPLITDRIIVLASLAHRRTTMDLSDLGWDRRTYTWLAAYGQSKLANLLFASELQRRLTESRSPVKVVAAHPGWATTGLNLDDDVPVFERVMTAVGDRVVAQSPEAGAWPTLFAATADIAGGSYVGPDGRFETRGHPTLVGRSSEASDPELARRLWEVSERATST</sequence>
<gene>
    <name evidence="3" type="ORF">GCM10007304_33640</name>
</gene>
<evidence type="ECO:0000313" key="4">
    <source>
        <dbReference type="Proteomes" id="UP000654257"/>
    </source>
</evidence>
<dbReference type="EMBL" id="BMCU01000003">
    <property type="protein sequence ID" value="GGG16784.1"/>
    <property type="molecule type" value="Genomic_DNA"/>
</dbReference>
<dbReference type="Pfam" id="PF00106">
    <property type="entry name" value="adh_short"/>
    <property type="match status" value="1"/>
</dbReference>
<keyword evidence="2" id="KW-0560">Oxidoreductase</keyword>
<dbReference type="Gene3D" id="3.40.50.720">
    <property type="entry name" value="NAD(P)-binding Rossmann-like Domain"/>
    <property type="match status" value="1"/>
</dbReference>
<dbReference type="InterPro" id="IPR036291">
    <property type="entry name" value="NAD(P)-bd_dom_sf"/>
</dbReference>
<accession>A0A917G0M6</accession>
<comment type="similarity">
    <text evidence="1">Belongs to the short-chain dehydrogenases/reductases (SDR) family.</text>
</comment>
<organism evidence="3 4">
    <name type="scientific">Rhodococcoides trifolii</name>
    <dbReference type="NCBI Taxonomy" id="908250"/>
    <lineage>
        <taxon>Bacteria</taxon>
        <taxon>Bacillati</taxon>
        <taxon>Actinomycetota</taxon>
        <taxon>Actinomycetes</taxon>
        <taxon>Mycobacteriales</taxon>
        <taxon>Nocardiaceae</taxon>
        <taxon>Rhodococcoides</taxon>
    </lineage>
</organism>
<keyword evidence="4" id="KW-1185">Reference proteome</keyword>
<dbReference type="AlphaFoldDB" id="A0A917G0M6"/>
<evidence type="ECO:0000256" key="2">
    <source>
        <dbReference type="ARBA" id="ARBA00023002"/>
    </source>
</evidence>
<dbReference type="NCBIfam" id="NF004846">
    <property type="entry name" value="PRK06197.1"/>
    <property type="match status" value="1"/>
</dbReference>
<dbReference type="GO" id="GO:0019290">
    <property type="term" value="P:siderophore biosynthetic process"/>
    <property type="evidence" value="ECO:0007669"/>
    <property type="project" value="InterPro"/>
</dbReference>
<name>A0A917G0M6_9NOCA</name>
<dbReference type="PANTHER" id="PTHR24320:SF148">
    <property type="entry name" value="NAD(P)-BINDING ROSSMANN-FOLD SUPERFAMILY PROTEIN"/>
    <property type="match status" value="1"/>
</dbReference>
<dbReference type="InterPro" id="IPR003560">
    <property type="entry name" value="DHB_DH"/>
</dbReference>
<dbReference type="PRINTS" id="PR01397">
    <property type="entry name" value="DHBDHDRGNASE"/>
</dbReference>